<dbReference type="SFLD" id="SFLDG01132">
    <property type="entry name" value="C1.5.3:_5'-Nucleotidase_Like"/>
    <property type="match status" value="1"/>
</dbReference>
<reference evidence="1" key="1">
    <citation type="submission" date="2022-06" db="EMBL/GenBank/DDBJ databases">
        <title>Sneathiella actinostolidae sp. nov., isolated from a sea anemonein the Western Pacific Ocean.</title>
        <authorList>
            <person name="Wei M.J."/>
        </authorList>
    </citation>
    <scope>NUCLEOTIDE SEQUENCE</scope>
    <source>
        <strain evidence="1">PHK-P5</strain>
    </source>
</reference>
<dbReference type="Gene3D" id="1.10.150.450">
    <property type="match status" value="1"/>
</dbReference>
<dbReference type="PANTHER" id="PTHR12725:SF117">
    <property type="entry name" value="HALOACID DEHALOGENASE-LIKE HYDROLASE"/>
    <property type="match status" value="1"/>
</dbReference>
<dbReference type="NCBIfam" id="TIGR01509">
    <property type="entry name" value="HAD-SF-IA-v3"/>
    <property type="match status" value="1"/>
</dbReference>
<dbReference type="PRINTS" id="PR00413">
    <property type="entry name" value="HADHALOGNASE"/>
</dbReference>
<keyword evidence="2" id="KW-1185">Reference proteome</keyword>
<protein>
    <submittedName>
        <fullName evidence="1">Pyrimidine 5'-nucleotidase</fullName>
    </submittedName>
</protein>
<dbReference type="InterPro" id="IPR010237">
    <property type="entry name" value="Pyr-5-nucltdase"/>
</dbReference>
<dbReference type="InterPro" id="IPR036412">
    <property type="entry name" value="HAD-like_sf"/>
</dbReference>
<sequence length="232" mass="26551">MKLIPKWADFEHIDTWIFDLDNTLYPAHSNLFAKIDKKMGEFVSDFLGVGLSEAKTVQKKYFHEHGTTLNGLMQNHGMDPKEFLDYVHDIDVTDLATAPQLSTALEELQGRKIIFTNGSHYHATNVASQLGIDHHFDHIFDIVAADYRPKPDMSVYEKLVQELEINPKKAVLFEDMAKNLAPAREMGMTTVWLPNEEHWSHETAEEGHIQHSTDNLAQWLRSLLNDRAVSQV</sequence>
<dbReference type="NCBIfam" id="TIGR01993">
    <property type="entry name" value="Pyr-5-nucltdase"/>
    <property type="match status" value="1"/>
</dbReference>
<evidence type="ECO:0000313" key="2">
    <source>
        <dbReference type="Proteomes" id="UP001056291"/>
    </source>
</evidence>
<dbReference type="RefSeq" id="WP_251934967.1">
    <property type="nucleotide sequence ID" value="NZ_CP098747.1"/>
</dbReference>
<dbReference type="EMBL" id="CP098747">
    <property type="protein sequence ID" value="USG61755.1"/>
    <property type="molecule type" value="Genomic_DNA"/>
</dbReference>
<dbReference type="PANTHER" id="PTHR12725">
    <property type="entry name" value="HALOACID DEHALOGENASE-LIKE HYDROLASE"/>
    <property type="match status" value="1"/>
</dbReference>
<dbReference type="Proteomes" id="UP001056291">
    <property type="component" value="Chromosome"/>
</dbReference>
<evidence type="ECO:0000313" key="1">
    <source>
        <dbReference type="EMBL" id="USG61755.1"/>
    </source>
</evidence>
<dbReference type="SFLD" id="SFLDS00003">
    <property type="entry name" value="Haloacid_Dehalogenase"/>
    <property type="match status" value="1"/>
</dbReference>
<proteinExistence type="predicted"/>
<gene>
    <name evidence="1" type="ORF">NBZ79_02050</name>
</gene>
<accession>A0ABY4W3I8</accession>
<dbReference type="Gene3D" id="3.40.50.1000">
    <property type="entry name" value="HAD superfamily/HAD-like"/>
    <property type="match status" value="1"/>
</dbReference>
<dbReference type="InterPro" id="IPR006439">
    <property type="entry name" value="HAD-SF_hydro_IA"/>
</dbReference>
<dbReference type="Pfam" id="PF00702">
    <property type="entry name" value="Hydrolase"/>
    <property type="match status" value="1"/>
</dbReference>
<dbReference type="SFLD" id="SFLDG01129">
    <property type="entry name" value="C1.5:_HAD__Beta-PGM__Phosphata"/>
    <property type="match status" value="1"/>
</dbReference>
<dbReference type="SUPFAM" id="SSF56784">
    <property type="entry name" value="HAD-like"/>
    <property type="match status" value="1"/>
</dbReference>
<name>A0ABY4W3I8_9PROT</name>
<organism evidence="1 2">
    <name type="scientific">Sneathiella marina</name>
    <dbReference type="NCBI Taxonomy" id="2950108"/>
    <lineage>
        <taxon>Bacteria</taxon>
        <taxon>Pseudomonadati</taxon>
        <taxon>Pseudomonadota</taxon>
        <taxon>Alphaproteobacteria</taxon>
        <taxon>Sneathiellales</taxon>
        <taxon>Sneathiellaceae</taxon>
        <taxon>Sneathiella</taxon>
    </lineage>
</organism>
<dbReference type="InterPro" id="IPR023214">
    <property type="entry name" value="HAD_sf"/>
</dbReference>